<evidence type="ECO:0000256" key="2">
    <source>
        <dbReference type="ARBA" id="ARBA00022679"/>
    </source>
</evidence>
<comment type="catalytic activity">
    <reaction evidence="6 8">
        <text>dCMP + ATP = dCDP + ADP</text>
        <dbReference type="Rhea" id="RHEA:25094"/>
        <dbReference type="ChEBI" id="CHEBI:30616"/>
        <dbReference type="ChEBI" id="CHEBI:57566"/>
        <dbReference type="ChEBI" id="CHEBI:58593"/>
        <dbReference type="ChEBI" id="CHEBI:456216"/>
        <dbReference type="EC" id="2.7.4.25"/>
    </reaction>
</comment>
<dbReference type="Gene3D" id="3.40.50.300">
    <property type="entry name" value="P-loop containing nucleotide triphosphate hydrolases"/>
    <property type="match status" value="1"/>
</dbReference>
<dbReference type="InterPro" id="IPR027417">
    <property type="entry name" value="P-loop_NTPase"/>
</dbReference>
<dbReference type="Proteomes" id="UP000601522">
    <property type="component" value="Unassembled WGS sequence"/>
</dbReference>
<keyword evidence="4 8" id="KW-0418">Kinase</keyword>
<dbReference type="PANTHER" id="PTHR21299:SF2">
    <property type="entry name" value="CYTIDYLATE KINASE"/>
    <property type="match status" value="1"/>
</dbReference>
<protein>
    <recommendedName>
        <fullName evidence="8">Cytidylate kinase</fullName>
        <shortName evidence="8">CK</shortName>
        <ecNumber evidence="8">2.7.4.25</ecNumber>
    </recommendedName>
    <alternativeName>
        <fullName evidence="8">Cytidine monophosphate kinase</fullName>
        <shortName evidence="8">CMP kinase</shortName>
    </alternativeName>
</protein>
<dbReference type="GO" id="GO:0036431">
    <property type="term" value="F:dCMP kinase activity"/>
    <property type="evidence" value="ECO:0007669"/>
    <property type="project" value="InterPro"/>
</dbReference>
<accession>A0A926IHD5</accession>
<evidence type="ECO:0000256" key="8">
    <source>
        <dbReference type="HAMAP-Rule" id="MF_00238"/>
    </source>
</evidence>
<evidence type="ECO:0000256" key="9">
    <source>
        <dbReference type="SAM" id="Coils"/>
    </source>
</evidence>
<proteinExistence type="inferred from homology"/>
<evidence type="ECO:0000256" key="4">
    <source>
        <dbReference type="ARBA" id="ARBA00022777"/>
    </source>
</evidence>
<dbReference type="GO" id="GO:0015949">
    <property type="term" value="P:nucleobase-containing small molecule interconversion"/>
    <property type="evidence" value="ECO:0007669"/>
    <property type="project" value="TreeGrafter"/>
</dbReference>
<dbReference type="RefSeq" id="WP_249323385.1">
    <property type="nucleotide sequence ID" value="NZ_JACRTK010000002.1"/>
</dbReference>
<dbReference type="HAMAP" id="MF_00238">
    <property type="entry name" value="Cytidyl_kinase_type1"/>
    <property type="match status" value="1"/>
</dbReference>
<name>A0A926IHD5_9FIRM</name>
<evidence type="ECO:0000256" key="5">
    <source>
        <dbReference type="ARBA" id="ARBA00022840"/>
    </source>
</evidence>
<dbReference type="CDD" id="cd02020">
    <property type="entry name" value="CMPK"/>
    <property type="match status" value="1"/>
</dbReference>
<evidence type="ECO:0000256" key="6">
    <source>
        <dbReference type="ARBA" id="ARBA00047615"/>
    </source>
</evidence>
<dbReference type="InterPro" id="IPR011994">
    <property type="entry name" value="Cytidylate_kinase_dom"/>
</dbReference>
<keyword evidence="2 8" id="KW-0808">Transferase</keyword>
<feature type="coiled-coil region" evidence="9">
    <location>
        <begin position="94"/>
        <end position="121"/>
    </location>
</feature>
<feature type="binding site" evidence="8">
    <location>
        <begin position="11"/>
        <end position="19"/>
    </location>
    <ligand>
        <name>ATP</name>
        <dbReference type="ChEBI" id="CHEBI:30616"/>
    </ligand>
</feature>
<dbReference type="PANTHER" id="PTHR21299">
    <property type="entry name" value="CYTIDYLATE KINASE/PANTOATE-BETA-ALANINE LIGASE"/>
    <property type="match status" value="1"/>
</dbReference>
<comment type="caution">
    <text evidence="11">The sequence shown here is derived from an EMBL/GenBank/DDBJ whole genome shotgun (WGS) entry which is preliminary data.</text>
</comment>
<sequence>MNEKYSIAIDGPAGAGKSTIAKEVAKRLCIEFVDTGAMYRALTYKILKLSIDPNDYLGIIEILTNTKIDFRNQSIYLDNVNVDKEIRENYVSQNVSYIASIKEVREKMVQLQQQMAKSKSIIMDGRDIGSVVLPNADYKFFVTASVKERALRRYNELVNSGETNISLSKIESDIIKRDNIDSNREIAPLKKVEDAYCIDTTDKTIEECVNMIVSIVLGR</sequence>
<evidence type="ECO:0000256" key="1">
    <source>
        <dbReference type="ARBA" id="ARBA00009427"/>
    </source>
</evidence>
<reference evidence="11 12" key="1">
    <citation type="submission" date="2020-08" db="EMBL/GenBank/DDBJ databases">
        <title>Genome public.</title>
        <authorList>
            <person name="Liu C."/>
            <person name="Sun Q."/>
        </authorList>
    </citation>
    <scope>NUCLEOTIDE SEQUENCE [LARGE SCALE GENOMIC DNA]</scope>
    <source>
        <strain evidence="11 12">NSJ-26</strain>
    </source>
</reference>
<keyword evidence="9" id="KW-0175">Coiled coil</keyword>
<dbReference type="Pfam" id="PF02224">
    <property type="entry name" value="Cytidylate_kin"/>
    <property type="match status" value="1"/>
</dbReference>
<keyword evidence="3 8" id="KW-0547">Nucleotide-binding</keyword>
<dbReference type="SUPFAM" id="SSF52540">
    <property type="entry name" value="P-loop containing nucleoside triphosphate hydrolases"/>
    <property type="match status" value="1"/>
</dbReference>
<dbReference type="GO" id="GO:0006220">
    <property type="term" value="P:pyrimidine nucleotide metabolic process"/>
    <property type="evidence" value="ECO:0007669"/>
    <property type="project" value="UniProtKB-UniRule"/>
</dbReference>
<dbReference type="AlphaFoldDB" id="A0A926IHD5"/>
<gene>
    <name evidence="8" type="primary">cmk</name>
    <name evidence="11" type="ORF">H8689_05310</name>
</gene>
<comment type="catalytic activity">
    <reaction evidence="7 8">
        <text>CMP + ATP = CDP + ADP</text>
        <dbReference type="Rhea" id="RHEA:11600"/>
        <dbReference type="ChEBI" id="CHEBI:30616"/>
        <dbReference type="ChEBI" id="CHEBI:58069"/>
        <dbReference type="ChEBI" id="CHEBI:60377"/>
        <dbReference type="ChEBI" id="CHEBI:456216"/>
        <dbReference type="EC" id="2.7.4.25"/>
    </reaction>
</comment>
<keyword evidence="12" id="KW-1185">Reference proteome</keyword>
<organism evidence="11 12">
    <name type="scientific">Wansuia hejianensis</name>
    <dbReference type="NCBI Taxonomy" id="2763667"/>
    <lineage>
        <taxon>Bacteria</taxon>
        <taxon>Bacillati</taxon>
        <taxon>Bacillota</taxon>
        <taxon>Clostridia</taxon>
        <taxon>Lachnospirales</taxon>
        <taxon>Lachnospiraceae</taxon>
        <taxon>Wansuia</taxon>
    </lineage>
</organism>
<dbReference type="NCBIfam" id="TIGR00017">
    <property type="entry name" value="cmk"/>
    <property type="match status" value="1"/>
</dbReference>
<dbReference type="GO" id="GO:0005524">
    <property type="term" value="F:ATP binding"/>
    <property type="evidence" value="ECO:0007669"/>
    <property type="project" value="UniProtKB-UniRule"/>
</dbReference>
<evidence type="ECO:0000313" key="11">
    <source>
        <dbReference type="EMBL" id="MBC8590547.1"/>
    </source>
</evidence>
<evidence type="ECO:0000256" key="7">
    <source>
        <dbReference type="ARBA" id="ARBA00048478"/>
    </source>
</evidence>
<feature type="domain" description="Cytidylate kinase" evidence="10">
    <location>
        <begin position="7"/>
        <end position="215"/>
    </location>
</feature>
<evidence type="ECO:0000313" key="12">
    <source>
        <dbReference type="Proteomes" id="UP000601522"/>
    </source>
</evidence>
<dbReference type="GO" id="GO:0005829">
    <property type="term" value="C:cytosol"/>
    <property type="evidence" value="ECO:0007669"/>
    <property type="project" value="TreeGrafter"/>
</dbReference>
<comment type="similarity">
    <text evidence="1 8">Belongs to the cytidylate kinase family. Type 1 subfamily.</text>
</comment>
<keyword evidence="5 8" id="KW-0067">ATP-binding</keyword>
<dbReference type="InterPro" id="IPR003136">
    <property type="entry name" value="Cytidylate_kin"/>
</dbReference>
<dbReference type="EC" id="2.7.4.25" evidence="8"/>
<dbReference type="EMBL" id="JACRTK010000002">
    <property type="protein sequence ID" value="MBC8590547.1"/>
    <property type="molecule type" value="Genomic_DNA"/>
</dbReference>
<evidence type="ECO:0000259" key="10">
    <source>
        <dbReference type="Pfam" id="PF02224"/>
    </source>
</evidence>
<comment type="subcellular location">
    <subcellularLocation>
        <location evidence="8">Cytoplasm</location>
    </subcellularLocation>
</comment>
<keyword evidence="8" id="KW-0963">Cytoplasm</keyword>
<evidence type="ECO:0000256" key="3">
    <source>
        <dbReference type="ARBA" id="ARBA00022741"/>
    </source>
</evidence>